<sequence>MGKRDDSDEAYVIALCNQVLGEAALPQHKFDWLVGDPGTGERRAKLPVDAYWPGHQLVVEYRERQHDQPTPHFDKPDKLTVSGVHRREQRALYDARRDTMIPAHGLRLVVIRPADLDANSRGRLRRNPETDVPVLRKILARTSDEDRVTDAFRTWLLGQGLTPVTPTDRWTDLEAVRGHERLICEAKGRTSEKGIDVDIAYGQLLRRMTSDSPDVRYALVVPSSSVKAAERVPVHVRRLLRIDVYEVTDHNLVRALPK</sequence>
<accession>A0ABW8CGE6</accession>
<reference evidence="1 2" key="1">
    <citation type="submission" date="2024-10" db="EMBL/GenBank/DDBJ databases">
        <title>The Natural Products Discovery Center: Release of the First 8490 Sequenced Strains for Exploring Actinobacteria Biosynthetic Diversity.</title>
        <authorList>
            <person name="Kalkreuter E."/>
            <person name="Kautsar S.A."/>
            <person name="Yang D."/>
            <person name="Bader C.D."/>
            <person name="Teijaro C.N."/>
            <person name="Fluegel L."/>
            <person name="Davis C.M."/>
            <person name="Simpson J.R."/>
            <person name="Lauterbach L."/>
            <person name="Steele A.D."/>
            <person name="Gui C."/>
            <person name="Meng S."/>
            <person name="Li G."/>
            <person name="Viehrig K."/>
            <person name="Ye F."/>
            <person name="Su P."/>
            <person name="Kiefer A.F."/>
            <person name="Nichols A."/>
            <person name="Cepeda A.J."/>
            <person name="Yan W."/>
            <person name="Fan B."/>
            <person name="Jiang Y."/>
            <person name="Adhikari A."/>
            <person name="Zheng C.-J."/>
            <person name="Schuster L."/>
            <person name="Cowan T.M."/>
            <person name="Smanski M.J."/>
            <person name="Chevrette M.G."/>
            <person name="De Carvalho L.P.S."/>
            <person name="Shen B."/>
        </authorList>
    </citation>
    <scope>NUCLEOTIDE SEQUENCE [LARGE SCALE GENOMIC DNA]</scope>
    <source>
        <strain evidence="1 2">NPDC053399</strain>
    </source>
</reference>
<gene>
    <name evidence="1" type="ORF">ACIGXA_33990</name>
</gene>
<evidence type="ECO:0000313" key="2">
    <source>
        <dbReference type="Proteomes" id="UP001614394"/>
    </source>
</evidence>
<dbReference type="Proteomes" id="UP001614394">
    <property type="component" value="Unassembled WGS sequence"/>
</dbReference>
<name>A0ABW8CGE6_9ACTN</name>
<evidence type="ECO:0008006" key="3">
    <source>
        <dbReference type="Google" id="ProtNLM"/>
    </source>
</evidence>
<dbReference type="RefSeq" id="WP_399656276.1">
    <property type="nucleotide sequence ID" value="NZ_JBITYG010000012.1"/>
</dbReference>
<keyword evidence="2" id="KW-1185">Reference proteome</keyword>
<organism evidence="1 2">
    <name type="scientific">Streptomyces fildesensis</name>
    <dbReference type="NCBI Taxonomy" id="375757"/>
    <lineage>
        <taxon>Bacteria</taxon>
        <taxon>Bacillati</taxon>
        <taxon>Actinomycetota</taxon>
        <taxon>Actinomycetes</taxon>
        <taxon>Kitasatosporales</taxon>
        <taxon>Streptomycetaceae</taxon>
        <taxon>Streptomyces</taxon>
    </lineage>
</organism>
<proteinExistence type="predicted"/>
<evidence type="ECO:0000313" key="1">
    <source>
        <dbReference type="EMBL" id="MFI9105529.1"/>
    </source>
</evidence>
<comment type="caution">
    <text evidence="1">The sequence shown here is derived from an EMBL/GenBank/DDBJ whole genome shotgun (WGS) entry which is preliminary data.</text>
</comment>
<dbReference type="EMBL" id="JBITYG010000012">
    <property type="protein sequence ID" value="MFI9105529.1"/>
    <property type="molecule type" value="Genomic_DNA"/>
</dbReference>
<protein>
    <recommendedName>
        <fullName evidence="3">Restriction endonuclease</fullName>
    </recommendedName>
</protein>